<dbReference type="EMBL" id="JBHLYW010000008">
    <property type="protein sequence ID" value="MFC0077267.1"/>
    <property type="molecule type" value="Genomic_DNA"/>
</dbReference>
<evidence type="ECO:0000313" key="1">
    <source>
        <dbReference type="EMBL" id="MFC0077267.1"/>
    </source>
</evidence>
<sequence length="28" mass="3507">MNYHNKKRIKLNIKITSPIQYRAHYFQT</sequence>
<proteinExistence type="predicted"/>
<evidence type="ECO:0000313" key="2">
    <source>
        <dbReference type="Proteomes" id="UP001589734"/>
    </source>
</evidence>
<gene>
    <name evidence="1" type="ORF">ACFFLS_09445</name>
</gene>
<comment type="caution">
    <text evidence="1">The sequence shown here is derived from an EMBL/GenBank/DDBJ whole genome shotgun (WGS) entry which is preliminary data.</text>
</comment>
<dbReference type="Proteomes" id="UP001589734">
    <property type="component" value="Unassembled WGS sequence"/>
</dbReference>
<name>A0ABV6BRK8_9FLAO</name>
<protein>
    <submittedName>
        <fullName evidence="1">IS3 family transposase</fullName>
    </submittedName>
</protein>
<keyword evidence="2" id="KW-1185">Reference proteome</keyword>
<accession>A0ABV6BRK8</accession>
<reference evidence="1 2" key="1">
    <citation type="submission" date="2024-09" db="EMBL/GenBank/DDBJ databases">
        <authorList>
            <person name="Sun Q."/>
            <person name="Mori K."/>
        </authorList>
    </citation>
    <scope>NUCLEOTIDE SEQUENCE [LARGE SCALE GENOMIC DNA]</scope>
    <source>
        <strain evidence="1 2">CGMCC 1.12926</strain>
    </source>
</reference>
<organism evidence="1 2">
    <name type="scientific">Flavobacterium procerum</name>
    <dbReference type="NCBI Taxonomy" id="1455569"/>
    <lineage>
        <taxon>Bacteria</taxon>
        <taxon>Pseudomonadati</taxon>
        <taxon>Bacteroidota</taxon>
        <taxon>Flavobacteriia</taxon>
        <taxon>Flavobacteriales</taxon>
        <taxon>Flavobacteriaceae</taxon>
        <taxon>Flavobacterium</taxon>
    </lineage>
</organism>
<dbReference type="RefSeq" id="WP_379686366.1">
    <property type="nucleotide sequence ID" value="NZ_JBHLYW010000008.1"/>
</dbReference>